<organism evidence="1 2">
    <name type="scientific">Persea americana</name>
    <name type="common">Avocado</name>
    <dbReference type="NCBI Taxonomy" id="3435"/>
    <lineage>
        <taxon>Eukaryota</taxon>
        <taxon>Viridiplantae</taxon>
        <taxon>Streptophyta</taxon>
        <taxon>Embryophyta</taxon>
        <taxon>Tracheophyta</taxon>
        <taxon>Spermatophyta</taxon>
        <taxon>Magnoliopsida</taxon>
        <taxon>Magnoliidae</taxon>
        <taxon>Laurales</taxon>
        <taxon>Lauraceae</taxon>
        <taxon>Persea</taxon>
    </lineage>
</organism>
<dbReference type="EMBL" id="CM056811">
    <property type="protein sequence ID" value="KAJ8636477.1"/>
    <property type="molecule type" value="Genomic_DNA"/>
</dbReference>
<evidence type="ECO:0000313" key="2">
    <source>
        <dbReference type="Proteomes" id="UP001234297"/>
    </source>
</evidence>
<reference evidence="1 2" key="1">
    <citation type="journal article" date="2022" name="Hortic Res">
        <title>A haplotype resolved chromosomal level avocado genome allows analysis of novel avocado genes.</title>
        <authorList>
            <person name="Nath O."/>
            <person name="Fletcher S.J."/>
            <person name="Hayward A."/>
            <person name="Shaw L.M."/>
            <person name="Masouleh A.K."/>
            <person name="Furtado A."/>
            <person name="Henry R.J."/>
            <person name="Mitter N."/>
        </authorList>
    </citation>
    <scope>NUCLEOTIDE SEQUENCE [LARGE SCALE GENOMIC DNA]</scope>
    <source>
        <strain evidence="2">cv. Hass</strain>
    </source>
</reference>
<protein>
    <submittedName>
        <fullName evidence="1">Uncharacterized protein</fullName>
    </submittedName>
</protein>
<evidence type="ECO:0000313" key="1">
    <source>
        <dbReference type="EMBL" id="KAJ8636477.1"/>
    </source>
</evidence>
<sequence>MISFVVFLQFVKNIHDMTVKLSKRYGRVAVNDMMSLITLEKNGKALDFFPGEVSTDRITAIQCESWVHDRECGLVSKTADGMVDELPQDFTSRKTNLQLGILQEAYWSLASALSESDGVDYTDPEKV</sequence>
<gene>
    <name evidence="1" type="ORF">MRB53_010744</name>
</gene>
<accession>A0ACC2LSQ7</accession>
<dbReference type="Proteomes" id="UP001234297">
    <property type="component" value="Chromosome 3"/>
</dbReference>
<name>A0ACC2LSQ7_PERAE</name>
<proteinExistence type="predicted"/>
<keyword evidence="2" id="KW-1185">Reference proteome</keyword>
<comment type="caution">
    <text evidence="1">The sequence shown here is derived from an EMBL/GenBank/DDBJ whole genome shotgun (WGS) entry which is preliminary data.</text>
</comment>